<dbReference type="AlphaFoldDB" id="A0A545UY25"/>
<comment type="caution">
    <text evidence="2">The sequence shown here is derived from an EMBL/GenBank/DDBJ whole genome shotgun (WGS) entry which is preliminary data.</text>
</comment>
<dbReference type="InterPro" id="IPR001810">
    <property type="entry name" value="F-box_dom"/>
</dbReference>
<keyword evidence="3" id="KW-1185">Reference proteome</keyword>
<protein>
    <recommendedName>
        <fullName evidence="1">F-box domain-containing protein</fullName>
    </recommendedName>
</protein>
<dbReference type="OrthoDB" id="3692147at2759"/>
<sequence length="169" mass="19422">MPAMDSDAPPPSYDSSISMNNDADILFQTAYKNQIWSPLLRLPDKLLVLLMKSLDLDTLLRLRHTSRVFMWLFNSEAAFEKYHLKLQQDNDRFNDTARVWTPPSAWFKDQAISGFRRISFIDDACGSGWETVVHGPSYDYLDDEDMRGVNWCSTPSCAVANLLRSNKHI</sequence>
<dbReference type="Proteomes" id="UP000315783">
    <property type="component" value="Unassembled WGS sequence"/>
</dbReference>
<dbReference type="PROSITE" id="PS50181">
    <property type="entry name" value="FBOX"/>
    <property type="match status" value="1"/>
</dbReference>
<dbReference type="EMBL" id="SPUK01000010">
    <property type="protein sequence ID" value="TQV94371.1"/>
    <property type="molecule type" value="Genomic_DNA"/>
</dbReference>
<feature type="domain" description="F-box" evidence="1">
    <location>
        <begin position="36"/>
        <end position="82"/>
    </location>
</feature>
<dbReference type="STRING" id="43265.A0A545UY25"/>
<proteinExistence type="predicted"/>
<dbReference type="InterPro" id="IPR036047">
    <property type="entry name" value="F-box-like_dom_sf"/>
</dbReference>
<organism evidence="2 3">
    <name type="scientific">Cordyceps javanica</name>
    <dbReference type="NCBI Taxonomy" id="43265"/>
    <lineage>
        <taxon>Eukaryota</taxon>
        <taxon>Fungi</taxon>
        <taxon>Dikarya</taxon>
        <taxon>Ascomycota</taxon>
        <taxon>Pezizomycotina</taxon>
        <taxon>Sordariomycetes</taxon>
        <taxon>Hypocreomycetidae</taxon>
        <taxon>Hypocreales</taxon>
        <taxon>Cordycipitaceae</taxon>
        <taxon>Cordyceps</taxon>
    </lineage>
</organism>
<dbReference type="SUPFAM" id="SSF81383">
    <property type="entry name" value="F-box domain"/>
    <property type="match status" value="1"/>
</dbReference>
<accession>A0A545UY25</accession>
<gene>
    <name evidence="2" type="ORF">IF1G_07250</name>
</gene>
<evidence type="ECO:0000313" key="3">
    <source>
        <dbReference type="Proteomes" id="UP000315783"/>
    </source>
</evidence>
<name>A0A545UY25_9HYPO</name>
<reference evidence="2 3" key="1">
    <citation type="journal article" date="2019" name="Appl. Microbiol. Biotechnol.">
        <title>Genome sequence of Isaria javanica and comparative genome analysis insights into family S53 peptidase evolution in fungal entomopathogens.</title>
        <authorList>
            <person name="Lin R."/>
            <person name="Zhang X."/>
            <person name="Xin B."/>
            <person name="Zou M."/>
            <person name="Gao Y."/>
            <person name="Qin F."/>
            <person name="Hu Q."/>
            <person name="Xie B."/>
            <person name="Cheng X."/>
        </authorList>
    </citation>
    <scope>NUCLEOTIDE SEQUENCE [LARGE SCALE GENOMIC DNA]</scope>
    <source>
        <strain evidence="2 3">IJ1G</strain>
    </source>
</reference>
<evidence type="ECO:0000313" key="2">
    <source>
        <dbReference type="EMBL" id="TQV94371.1"/>
    </source>
</evidence>
<evidence type="ECO:0000259" key="1">
    <source>
        <dbReference type="PROSITE" id="PS50181"/>
    </source>
</evidence>